<keyword evidence="3" id="KW-1185">Reference proteome</keyword>
<dbReference type="EMBL" id="JAAGAX010000011">
    <property type="protein sequence ID" value="KAF2297837.1"/>
    <property type="molecule type" value="Genomic_DNA"/>
</dbReference>
<feature type="region of interest" description="Disordered" evidence="1">
    <location>
        <begin position="76"/>
        <end position="120"/>
    </location>
</feature>
<comment type="caution">
    <text evidence="2">The sequence shown here is derived from an EMBL/GenBank/DDBJ whole genome shotgun (WGS) entry which is preliminary data.</text>
</comment>
<feature type="compositionally biased region" description="Low complexity" evidence="1">
    <location>
        <begin position="176"/>
        <end position="196"/>
    </location>
</feature>
<feature type="region of interest" description="Disordered" evidence="1">
    <location>
        <begin position="1"/>
        <end position="59"/>
    </location>
</feature>
<gene>
    <name evidence="2" type="ORF">GH714_003888</name>
</gene>
<evidence type="ECO:0000313" key="3">
    <source>
        <dbReference type="Proteomes" id="UP000467840"/>
    </source>
</evidence>
<reference evidence="2 3" key="1">
    <citation type="journal article" date="2020" name="Mol. Plant">
        <title>The Chromosome-Based Rubber Tree Genome Provides New Insights into Spurge Genome Evolution and Rubber Biosynthesis.</title>
        <authorList>
            <person name="Liu J."/>
            <person name="Shi C."/>
            <person name="Shi C.C."/>
            <person name="Li W."/>
            <person name="Zhang Q.J."/>
            <person name="Zhang Y."/>
            <person name="Li K."/>
            <person name="Lu H.F."/>
            <person name="Shi C."/>
            <person name="Zhu S.T."/>
            <person name="Xiao Z.Y."/>
            <person name="Nan H."/>
            <person name="Yue Y."/>
            <person name="Zhu X.G."/>
            <person name="Wu Y."/>
            <person name="Hong X.N."/>
            <person name="Fan G.Y."/>
            <person name="Tong Y."/>
            <person name="Zhang D."/>
            <person name="Mao C.L."/>
            <person name="Liu Y.L."/>
            <person name="Hao S.J."/>
            <person name="Liu W.Q."/>
            <person name="Lv M.Q."/>
            <person name="Zhang H.B."/>
            <person name="Liu Y."/>
            <person name="Hu-Tang G.R."/>
            <person name="Wang J.P."/>
            <person name="Wang J.H."/>
            <person name="Sun Y.H."/>
            <person name="Ni S.B."/>
            <person name="Chen W.B."/>
            <person name="Zhang X.C."/>
            <person name="Jiao Y.N."/>
            <person name="Eichler E.E."/>
            <person name="Li G.H."/>
            <person name="Liu X."/>
            <person name="Gao L.Z."/>
        </authorList>
    </citation>
    <scope>NUCLEOTIDE SEQUENCE [LARGE SCALE GENOMIC DNA]</scope>
    <source>
        <strain evidence="3">cv. GT1</strain>
        <tissue evidence="2">Leaf</tissue>
    </source>
</reference>
<organism evidence="2 3">
    <name type="scientific">Hevea brasiliensis</name>
    <name type="common">Para rubber tree</name>
    <name type="synonym">Siphonia brasiliensis</name>
    <dbReference type="NCBI Taxonomy" id="3981"/>
    <lineage>
        <taxon>Eukaryota</taxon>
        <taxon>Viridiplantae</taxon>
        <taxon>Streptophyta</taxon>
        <taxon>Embryophyta</taxon>
        <taxon>Tracheophyta</taxon>
        <taxon>Spermatophyta</taxon>
        <taxon>Magnoliopsida</taxon>
        <taxon>eudicotyledons</taxon>
        <taxon>Gunneridae</taxon>
        <taxon>Pentapetalae</taxon>
        <taxon>rosids</taxon>
        <taxon>fabids</taxon>
        <taxon>Malpighiales</taxon>
        <taxon>Euphorbiaceae</taxon>
        <taxon>Crotonoideae</taxon>
        <taxon>Micrandreae</taxon>
        <taxon>Hevea</taxon>
    </lineage>
</organism>
<dbReference type="AlphaFoldDB" id="A0A6A6LBB2"/>
<feature type="compositionally biased region" description="Low complexity" evidence="1">
    <location>
        <begin position="28"/>
        <end position="40"/>
    </location>
</feature>
<name>A0A6A6LBB2_HEVBR</name>
<evidence type="ECO:0000313" key="2">
    <source>
        <dbReference type="EMBL" id="KAF2297837.1"/>
    </source>
</evidence>
<feature type="compositionally biased region" description="Polar residues" evidence="1">
    <location>
        <begin position="101"/>
        <end position="117"/>
    </location>
</feature>
<proteinExistence type="predicted"/>
<protein>
    <submittedName>
        <fullName evidence="2">Uncharacterized protein</fullName>
    </submittedName>
</protein>
<feature type="compositionally biased region" description="Low complexity" evidence="1">
    <location>
        <begin position="77"/>
        <end position="92"/>
    </location>
</feature>
<feature type="region of interest" description="Disordered" evidence="1">
    <location>
        <begin position="169"/>
        <end position="196"/>
    </location>
</feature>
<accession>A0A6A6LBB2</accession>
<evidence type="ECO:0000256" key="1">
    <source>
        <dbReference type="SAM" id="MobiDB-lite"/>
    </source>
</evidence>
<sequence length="196" mass="20674">MGVARSQSFAERPHAQPLPLPGVHHAGVGRSSSGIGVSRRPGLGRGSEPLDLPLPRPECVSNRLDHAYTEGDIATASVSSVSSTDSDYPSDSRVLRPLTSDYENGNRTAANSPSRRVSVSAFEDQSPIVIQKNSKEVLKPADFSLNNHIASTSPRWALLSTRVQNSQMPNRGLGSGHCSSPGSGHNSGHNSIGGDM</sequence>
<dbReference type="Proteomes" id="UP000467840">
    <property type="component" value="Chromosome 1"/>
</dbReference>